<sequence length="540" mass="60496">MASPDLCPSAVQKHGCGKTLQLPVELLTEVFRYCIESARPGPNMVPGCAALHLAHVCHLWRGVAMDSPRLWTHLRIPCPHRGQGPHSDCIQLCDDWIQRSSPHTITIELPSGTESCMTGRLAQDVLAKHGSRIVGLSLYLAELQAEAQTREQAIHCASGSSIPVMNAAKQDNSETMRSFLTLPSGTFPTLTSLQLRTKLPFSKLSQQVTSFDGSPHLRHLALKIQDGLSNLTQTTLPNLPWTELESLTLSLKVFNNDTGSFLEQLTSLRSLSLDVWFLTVSQPSNELSTYSRDRRRHEYNDCRLYDALACPALETLRITLNDHRSTRPDDSPPLALRFFDSVNFHCRSLCSLRELHIRNHWKIPALKMLEILDYTAQLEVLALCSSVELRPLLFEWIWSPKGMIRNLRSLSICYRLKGEPDEDFAALKLGVKAMIIGRWGLLEPDEESPLREVDIMPTKHEFDKEWVDNMESLRPAGAKLRLGPTLTGLRAENTARIGDGWAILFPLRDGAPPAARRTTGEVYGIVAWRNAQGATPQRAR</sequence>
<dbReference type="KEGG" id="scm:SCHCO_02688792"/>
<evidence type="ECO:0000313" key="3">
    <source>
        <dbReference type="Proteomes" id="UP000007431"/>
    </source>
</evidence>
<dbReference type="GeneID" id="9589780"/>
<dbReference type="RefSeq" id="XP_003032213.1">
    <property type="nucleotide sequence ID" value="XM_003032167.1"/>
</dbReference>
<dbReference type="Proteomes" id="UP000007431">
    <property type="component" value="Unassembled WGS sequence"/>
</dbReference>
<feature type="domain" description="F-box" evidence="1">
    <location>
        <begin position="20"/>
        <end position="75"/>
    </location>
</feature>
<dbReference type="Pfam" id="PF12937">
    <property type="entry name" value="F-box-like"/>
    <property type="match status" value="1"/>
</dbReference>
<evidence type="ECO:0000259" key="1">
    <source>
        <dbReference type="Pfam" id="PF12937"/>
    </source>
</evidence>
<keyword evidence="3" id="KW-1185">Reference proteome</keyword>
<dbReference type="VEuPathDB" id="FungiDB:SCHCODRAFT_02688792"/>
<dbReference type="InterPro" id="IPR036047">
    <property type="entry name" value="F-box-like_dom_sf"/>
</dbReference>
<accession>D8Q4X7</accession>
<dbReference type="AlphaFoldDB" id="D8Q4X7"/>
<dbReference type="InterPro" id="IPR001810">
    <property type="entry name" value="F-box_dom"/>
</dbReference>
<dbReference type="InterPro" id="IPR032675">
    <property type="entry name" value="LRR_dom_sf"/>
</dbReference>
<name>D8Q4X7_SCHCM</name>
<proteinExistence type="predicted"/>
<reference evidence="2 3" key="1">
    <citation type="journal article" date="2010" name="Nat. Biotechnol.">
        <title>Genome sequence of the model mushroom Schizophyllum commune.</title>
        <authorList>
            <person name="Ohm R.A."/>
            <person name="de Jong J.F."/>
            <person name="Lugones L.G."/>
            <person name="Aerts A."/>
            <person name="Kothe E."/>
            <person name="Stajich J.E."/>
            <person name="de Vries R.P."/>
            <person name="Record E."/>
            <person name="Levasseur A."/>
            <person name="Baker S.E."/>
            <person name="Bartholomew K.A."/>
            <person name="Coutinho P.M."/>
            <person name="Erdmann S."/>
            <person name="Fowler T.J."/>
            <person name="Gathman A.C."/>
            <person name="Lombard V."/>
            <person name="Henrissat B."/>
            <person name="Knabe N."/>
            <person name="Kuees U."/>
            <person name="Lilly W.W."/>
            <person name="Lindquist E."/>
            <person name="Lucas S."/>
            <person name="Magnuson J.K."/>
            <person name="Piumi F."/>
            <person name="Raudaskoski M."/>
            <person name="Salamov A."/>
            <person name="Schmutz J."/>
            <person name="Schwarze F.W.M.R."/>
            <person name="vanKuyk P.A."/>
            <person name="Horton J.S."/>
            <person name="Grigoriev I.V."/>
            <person name="Woesten H.A.B."/>
        </authorList>
    </citation>
    <scope>NUCLEOTIDE SEQUENCE [LARGE SCALE GENOMIC DNA]</scope>
    <source>
        <strain evidence="3">H4-8 / FGSC 9210</strain>
    </source>
</reference>
<dbReference type="Gene3D" id="3.80.10.10">
    <property type="entry name" value="Ribonuclease Inhibitor"/>
    <property type="match status" value="1"/>
</dbReference>
<gene>
    <name evidence="2" type="ORF">SCHCODRAFT_234880</name>
</gene>
<dbReference type="EMBL" id="GL377306">
    <property type="protein sequence ID" value="EFI97310.1"/>
    <property type="molecule type" value="Genomic_DNA"/>
</dbReference>
<dbReference type="OrthoDB" id="3005281at2759"/>
<dbReference type="InParanoid" id="D8Q4X7"/>
<evidence type="ECO:0000313" key="2">
    <source>
        <dbReference type="EMBL" id="EFI97310.1"/>
    </source>
</evidence>
<dbReference type="SUPFAM" id="SSF52058">
    <property type="entry name" value="L domain-like"/>
    <property type="match status" value="1"/>
</dbReference>
<dbReference type="SUPFAM" id="SSF81383">
    <property type="entry name" value="F-box domain"/>
    <property type="match status" value="1"/>
</dbReference>
<protein>
    <recommendedName>
        <fullName evidence="1">F-box domain-containing protein</fullName>
    </recommendedName>
</protein>
<dbReference type="HOGENOM" id="CLU_544175_0_0_1"/>
<dbReference type="Gene3D" id="1.20.1280.50">
    <property type="match status" value="1"/>
</dbReference>
<organism evidence="3">
    <name type="scientific">Schizophyllum commune (strain H4-8 / FGSC 9210)</name>
    <name type="common">Split gill fungus</name>
    <dbReference type="NCBI Taxonomy" id="578458"/>
    <lineage>
        <taxon>Eukaryota</taxon>
        <taxon>Fungi</taxon>
        <taxon>Dikarya</taxon>
        <taxon>Basidiomycota</taxon>
        <taxon>Agaricomycotina</taxon>
        <taxon>Agaricomycetes</taxon>
        <taxon>Agaricomycetidae</taxon>
        <taxon>Agaricales</taxon>
        <taxon>Schizophyllaceae</taxon>
        <taxon>Schizophyllum</taxon>
    </lineage>
</organism>